<keyword evidence="1" id="KW-0812">Transmembrane</keyword>
<keyword evidence="3" id="KW-1185">Reference proteome</keyword>
<feature type="transmembrane region" description="Helical" evidence="1">
    <location>
        <begin position="31"/>
        <end position="52"/>
    </location>
</feature>
<name>D1B0A7_SULD5</name>
<keyword evidence="1" id="KW-1133">Transmembrane helix</keyword>
<dbReference type="RefSeq" id="WP_012856490.1">
    <property type="nucleotide sequence ID" value="NC_013512.1"/>
</dbReference>
<dbReference type="KEGG" id="sdl:Sdel_0689"/>
<evidence type="ECO:0000313" key="3">
    <source>
        <dbReference type="Proteomes" id="UP000002222"/>
    </source>
</evidence>
<organism evidence="2 3">
    <name type="scientific">Sulfurospirillum deleyianum (strain ATCC 51133 / DSM 6946 / 5175)</name>
    <dbReference type="NCBI Taxonomy" id="525898"/>
    <lineage>
        <taxon>Bacteria</taxon>
        <taxon>Pseudomonadati</taxon>
        <taxon>Campylobacterota</taxon>
        <taxon>Epsilonproteobacteria</taxon>
        <taxon>Campylobacterales</taxon>
        <taxon>Sulfurospirillaceae</taxon>
        <taxon>Sulfurospirillum</taxon>
    </lineage>
</organism>
<dbReference type="EMBL" id="CP001816">
    <property type="protein sequence ID" value="ACZ11724.1"/>
    <property type="molecule type" value="Genomic_DNA"/>
</dbReference>
<dbReference type="AlphaFoldDB" id="D1B0A7"/>
<evidence type="ECO:0000256" key="1">
    <source>
        <dbReference type="SAM" id="Phobius"/>
    </source>
</evidence>
<reference evidence="3" key="1">
    <citation type="submission" date="2009-11" db="EMBL/GenBank/DDBJ databases">
        <title>The complete genome of Sulfurospirillum deleyianum DSM 6946.</title>
        <authorList>
            <consortium name="US DOE Joint Genome Institute (JGI-PGF)"/>
            <person name="Lucas S."/>
            <person name="Copeland A."/>
            <person name="Lapidus A."/>
            <person name="Glavina del Rio T."/>
            <person name="Dalin E."/>
            <person name="Tice H."/>
            <person name="Bruce D."/>
            <person name="Goodwin L."/>
            <person name="Pitluck S."/>
            <person name="Kyrpides N."/>
            <person name="Mavromatis K."/>
            <person name="Ivanova N."/>
            <person name="Ovchinnikova G."/>
            <person name="Munk A.C."/>
            <person name="Lu M."/>
            <person name="Brettin T."/>
            <person name="Detter J.C."/>
            <person name="Han C."/>
            <person name="Tapia R."/>
            <person name="Larimer F."/>
            <person name="Land M."/>
            <person name="Hauser L."/>
            <person name="Markowitz V."/>
            <person name="Cheng J.F."/>
            <person name="Hugenholtz P."/>
            <person name="Woyke T."/>
            <person name="Wu D."/>
            <person name="Aumann P."/>
            <person name="Schneider S."/>
            <person name="Lang E."/>
            <person name="Spring S."/>
            <person name="Klenk H.P."/>
            <person name="Eisen J.A."/>
        </authorList>
    </citation>
    <scope>NUCLEOTIDE SEQUENCE [LARGE SCALE GENOMIC DNA]</scope>
    <source>
        <strain evidence="3">ATCC 51133 / DSM 6946 / 5175</strain>
    </source>
</reference>
<dbReference type="HOGENOM" id="CLU_2738531_0_0_7"/>
<evidence type="ECO:0000313" key="2">
    <source>
        <dbReference type="EMBL" id="ACZ11724.1"/>
    </source>
</evidence>
<dbReference type="Proteomes" id="UP000002222">
    <property type="component" value="Chromosome"/>
</dbReference>
<gene>
    <name evidence="2" type="ordered locus">Sdel_0689</name>
</gene>
<dbReference type="STRING" id="525898.Sdel_0689"/>
<sequence length="71" mass="8042" precursor="true">MAKKAFVCIVFGIFFLTEVCATEAIYDFRAIALLLNPSAKNFFIILISPFFNTKLLSINLKMEFNQSNLVS</sequence>
<accession>D1B0A7</accession>
<keyword evidence="1" id="KW-0472">Membrane</keyword>
<protein>
    <submittedName>
        <fullName evidence="2">Uncharacterized protein</fullName>
    </submittedName>
</protein>
<proteinExistence type="predicted"/>
<reference evidence="2 3" key="2">
    <citation type="journal article" date="2010" name="Stand. Genomic Sci.">
        <title>Complete genome sequence of Sulfurospirillum deleyianum type strain (5175).</title>
        <authorList>
            <person name="Sikorski J."/>
            <person name="Lapidus A."/>
            <person name="Copeland A."/>
            <person name="Glavina Del Rio T."/>
            <person name="Nolan M."/>
            <person name="Lucas S."/>
            <person name="Chen F."/>
            <person name="Tice H."/>
            <person name="Cheng J.F."/>
            <person name="Saunders E."/>
            <person name="Bruce D."/>
            <person name="Goodwin L."/>
            <person name="Pitluck S."/>
            <person name="Ovchinnikova G."/>
            <person name="Pati A."/>
            <person name="Ivanova N."/>
            <person name="Mavromatis K."/>
            <person name="Chen A."/>
            <person name="Palaniappan K."/>
            <person name="Chain P."/>
            <person name="Land M."/>
            <person name="Hauser L."/>
            <person name="Chang Y.J."/>
            <person name="Jeffries C.D."/>
            <person name="Brettin T."/>
            <person name="Detter J.C."/>
            <person name="Han C."/>
            <person name="Rohde M."/>
            <person name="Lang E."/>
            <person name="Spring S."/>
            <person name="Goker M."/>
            <person name="Bristow J."/>
            <person name="Eisen J.A."/>
            <person name="Markowitz V."/>
            <person name="Hugenholtz P."/>
            <person name="Kyrpides N.C."/>
            <person name="Klenk H.P."/>
        </authorList>
    </citation>
    <scope>NUCLEOTIDE SEQUENCE [LARGE SCALE GENOMIC DNA]</scope>
    <source>
        <strain evidence="3">ATCC 51133 / DSM 6946 / 5175</strain>
    </source>
</reference>